<sequence length="304" mass="33451">MVGVGLRRRSKSFLSFAFFSVESRALRAGVRGACPLLLFGLLARRRQSVTYFTVNQSINRSPPSTLVVHLPVHPPLKVSNKRNRTRHTLASFLPRTSARLMAYSMPLCAPSCTPVSCRLSAPVPSAISRCRMVQRGKSQVSVELPRACSRARAHLCVADKDKEEPKANDQVRKRKNRKGVDAWRLTNEDAQIKDDYVWRRGKGNVVSQNQCALSCSLLILDLPPSPPSSIFPNTRACACACCIRDSSSTLSPPPLHSAKLSLLCSALPHSSTVHMPLCMCSDSCITRRSNASNQSEALNLEPTR</sequence>
<evidence type="ECO:0000313" key="2">
    <source>
        <dbReference type="Proteomes" id="UP001367316"/>
    </source>
</evidence>
<keyword evidence="2" id="KW-1185">Reference proteome</keyword>
<name>A0ABR1NAU4_9PEZI</name>
<dbReference type="EMBL" id="JBBPBF010000010">
    <property type="protein sequence ID" value="KAK7612316.1"/>
    <property type="molecule type" value="Genomic_DNA"/>
</dbReference>
<reference evidence="1 2" key="1">
    <citation type="submission" date="2024-04" db="EMBL/GenBank/DDBJ databases">
        <title>Phyllosticta paracitricarpa is synonymous to the EU quarantine fungus P. citricarpa based on phylogenomic analyses.</title>
        <authorList>
            <consortium name="Lawrence Berkeley National Laboratory"/>
            <person name="Van ingen-buijs V.A."/>
            <person name="Van westerhoven A.C."/>
            <person name="Haridas S."/>
            <person name="Skiadas P."/>
            <person name="Martin F."/>
            <person name="Groenewald J.Z."/>
            <person name="Crous P.W."/>
            <person name="Seidl M.F."/>
        </authorList>
    </citation>
    <scope>NUCLEOTIDE SEQUENCE [LARGE SCALE GENOMIC DNA]</scope>
    <source>
        <strain evidence="1 2">CBS 141358</strain>
    </source>
</reference>
<proteinExistence type="predicted"/>
<protein>
    <submittedName>
        <fullName evidence="1">Uncharacterized protein</fullName>
    </submittedName>
</protein>
<gene>
    <name evidence="1" type="ORF">JOL62DRAFT_20513</name>
</gene>
<comment type="caution">
    <text evidence="1">The sequence shown here is derived from an EMBL/GenBank/DDBJ whole genome shotgun (WGS) entry which is preliminary data.</text>
</comment>
<organism evidence="1 2">
    <name type="scientific">Phyllosticta paracitricarpa</name>
    <dbReference type="NCBI Taxonomy" id="2016321"/>
    <lineage>
        <taxon>Eukaryota</taxon>
        <taxon>Fungi</taxon>
        <taxon>Dikarya</taxon>
        <taxon>Ascomycota</taxon>
        <taxon>Pezizomycotina</taxon>
        <taxon>Dothideomycetes</taxon>
        <taxon>Dothideomycetes incertae sedis</taxon>
        <taxon>Botryosphaeriales</taxon>
        <taxon>Phyllostictaceae</taxon>
        <taxon>Phyllosticta</taxon>
    </lineage>
</organism>
<evidence type="ECO:0000313" key="1">
    <source>
        <dbReference type="EMBL" id="KAK7612316.1"/>
    </source>
</evidence>
<accession>A0ABR1NAU4</accession>
<dbReference type="Proteomes" id="UP001367316">
    <property type="component" value="Unassembled WGS sequence"/>
</dbReference>